<sequence>MEDYRTLKYGDSTIRTINMEKEDWFVAKDISEALSISLSSDEELISLKQLFFLVEEDYSIEEKKAIHRFIKKTLLALEIKDEFLWFTYELCFFRIIWDKEIERNSNYEHSLKKWLCNNIARFFGAEFVLEKEEHPIGKLRADLLISKKGEQYIVECKTGKITPKHLEQIQNYLSLSGIDRGILVGQSCELILPKDIVFYAHKDLYKTEKN</sequence>
<gene>
    <name evidence="1" type="ORF">BG04_1464</name>
</gene>
<dbReference type="HOGENOM" id="CLU_1308078_0_0_9"/>
<organism evidence="1 2">
    <name type="scientific">Priestia megaterium (strain ATCC 14581 / DSM 32 / CCUG 1817 / JCM 2506 / NBRC 15308 / NCIMB 9376 / NCTC 10342 / NRRL B-14308 / VKM B-512 / Ford 19)</name>
    <name type="common">Bacillus megaterium</name>
    <dbReference type="NCBI Taxonomy" id="1348623"/>
    <lineage>
        <taxon>Bacteria</taxon>
        <taxon>Bacillati</taxon>
        <taxon>Bacillota</taxon>
        <taxon>Bacilli</taxon>
        <taxon>Bacillales</taxon>
        <taxon>Bacillaceae</taxon>
        <taxon>Priestia</taxon>
    </lineage>
</organism>
<dbReference type="KEGG" id="bmeg:BG04_1464"/>
<dbReference type="Proteomes" id="UP000031829">
    <property type="component" value="Chromosome"/>
</dbReference>
<name>A0A0B6AKU7_PRIM2</name>
<dbReference type="EMBL" id="CP009920">
    <property type="protein sequence ID" value="AJI24146.1"/>
    <property type="molecule type" value="Genomic_DNA"/>
</dbReference>
<dbReference type="InterPro" id="IPR011856">
    <property type="entry name" value="tRNA_endonuc-like_dom_sf"/>
</dbReference>
<dbReference type="InterPro" id="IPR026350">
    <property type="entry name" value="GxxExxY"/>
</dbReference>
<protein>
    <submittedName>
        <fullName evidence="1">PD-(D/E)XK nuclease superfamily protein</fullName>
    </submittedName>
</protein>
<accession>A0A0B6AKU7</accession>
<evidence type="ECO:0000313" key="2">
    <source>
        <dbReference type="Proteomes" id="UP000031829"/>
    </source>
</evidence>
<dbReference type="GO" id="GO:0003676">
    <property type="term" value="F:nucleic acid binding"/>
    <property type="evidence" value="ECO:0007669"/>
    <property type="project" value="InterPro"/>
</dbReference>
<dbReference type="Pfam" id="PF13366">
    <property type="entry name" value="PDDEXK_3"/>
    <property type="match status" value="1"/>
</dbReference>
<dbReference type="RefSeq" id="WP_034656708.1">
    <property type="nucleotide sequence ID" value="NZ_BCVB01000021.1"/>
</dbReference>
<dbReference type="AlphaFoldDB" id="A0A0B6AKU7"/>
<evidence type="ECO:0000313" key="1">
    <source>
        <dbReference type="EMBL" id="AJI24146.1"/>
    </source>
</evidence>
<proteinExistence type="predicted"/>
<reference evidence="1 2" key="1">
    <citation type="journal article" date="2015" name="Genome Announc.">
        <title>Complete genome sequences for 35 biothreat assay-relevant bacillus species.</title>
        <authorList>
            <person name="Johnson S.L."/>
            <person name="Daligault H.E."/>
            <person name="Davenport K.W."/>
            <person name="Jaissle J."/>
            <person name="Frey K.G."/>
            <person name="Ladner J.T."/>
            <person name="Broomall S.M."/>
            <person name="Bishop-Lilly K.A."/>
            <person name="Bruce D.C."/>
            <person name="Gibbons H.S."/>
            <person name="Coyne S.R."/>
            <person name="Lo C.C."/>
            <person name="Meincke L."/>
            <person name="Munk A.C."/>
            <person name="Koroleva G.I."/>
            <person name="Rosenzweig C.N."/>
            <person name="Palacios G.F."/>
            <person name="Redden C.L."/>
            <person name="Minogue T.D."/>
            <person name="Chain P.S."/>
        </authorList>
    </citation>
    <scope>NUCLEOTIDE SEQUENCE [LARGE SCALE GENOMIC DNA]</scope>
    <source>
        <strain evidence="2">ATCC 14581 / DSM 32 / JCM 2506 / NBRC 15308 / NCIMB 9376 / NCTC 10342 / NRRL B-14308 / VKM B-512</strain>
    </source>
</reference>
<dbReference type="Gene3D" id="3.40.1350.10">
    <property type="match status" value="1"/>
</dbReference>
<dbReference type="GeneID" id="93644935"/>